<gene>
    <name evidence="6" type="ORF">SAMN06297229_0498</name>
</gene>
<dbReference type="Gene3D" id="3.40.190.290">
    <property type="match status" value="1"/>
</dbReference>
<dbReference type="Proteomes" id="UP000194450">
    <property type="component" value="Unassembled WGS sequence"/>
</dbReference>
<dbReference type="InterPro" id="IPR005119">
    <property type="entry name" value="LysR_subst-bd"/>
</dbReference>
<dbReference type="GO" id="GO:0000976">
    <property type="term" value="F:transcription cis-regulatory region binding"/>
    <property type="evidence" value="ECO:0007669"/>
    <property type="project" value="TreeGrafter"/>
</dbReference>
<name>A0A1Y6ELD1_9GAMM</name>
<evidence type="ECO:0000313" key="7">
    <source>
        <dbReference type="Proteomes" id="UP000194450"/>
    </source>
</evidence>
<evidence type="ECO:0000256" key="4">
    <source>
        <dbReference type="ARBA" id="ARBA00023163"/>
    </source>
</evidence>
<evidence type="ECO:0000313" key="6">
    <source>
        <dbReference type="EMBL" id="SMQ60983.1"/>
    </source>
</evidence>
<dbReference type="OrthoDB" id="9786526at2"/>
<dbReference type="GO" id="GO:0003700">
    <property type="term" value="F:DNA-binding transcription factor activity"/>
    <property type="evidence" value="ECO:0007669"/>
    <property type="project" value="InterPro"/>
</dbReference>
<dbReference type="InterPro" id="IPR036388">
    <property type="entry name" value="WH-like_DNA-bd_sf"/>
</dbReference>
<proteinExistence type="inferred from homology"/>
<dbReference type="SUPFAM" id="SSF46785">
    <property type="entry name" value="Winged helix' DNA-binding domain"/>
    <property type="match status" value="1"/>
</dbReference>
<dbReference type="PROSITE" id="PS50931">
    <property type="entry name" value="HTH_LYSR"/>
    <property type="match status" value="1"/>
</dbReference>
<dbReference type="CDD" id="cd05466">
    <property type="entry name" value="PBP2_LTTR_substrate"/>
    <property type="match status" value="1"/>
</dbReference>
<dbReference type="EMBL" id="FXWH01000001">
    <property type="protein sequence ID" value="SMQ60983.1"/>
    <property type="molecule type" value="Genomic_DNA"/>
</dbReference>
<evidence type="ECO:0000256" key="1">
    <source>
        <dbReference type="ARBA" id="ARBA00009437"/>
    </source>
</evidence>
<keyword evidence="3" id="KW-0238">DNA-binding</keyword>
<sequence>MTLWQLQMLAAVADSGSLQGAASQLHRTQSAISMALKKLEDEAGFALFDPSGYRLQLTPRGEQFLRQAQEVIKQQARLESLTEKLQQGAEAQLRIAYDHTCDPVLLIDALRSLQVAFPATELLLLGESQMRTLRRLREGEVDVGLCPWLPVFRQYGDFETRFVEPFTLAVVISSELAAQTGGVPTTREALLDLPMLIPQNMDVGISLDAILRLPGQQRIRVNDSHTQRELLLAGLGWGVIPQQLVARSLAEGQLVQLSIPGFLNQAQLEVHLVRAANRIAGPAAAHLWERL</sequence>
<protein>
    <submittedName>
        <fullName evidence="6">Transcriptional regulator, LysR family</fullName>
    </submittedName>
</protein>
<keyword evidence="2" id="KW-0805">Transcription regulation</keyword>
<dbReference type="InterPro" id="IPR000847">
    <property type="entry name" value="LysR_HTH_N"/>
</dbReference>
<comment type="similarity">
    <text evidence="1">Belongs to the LysR transcriptional regulatory family.</text>
</comment>
<accession>A0A1Y6ELD1</accession>
<dbReference type="RefSeq" id="WP_086433671.1">
    <property type="nucleotide sequence ID" value="NZ_FXWH01000001.1"/>
</dbReference>
<dbReference type="SUPFAM" id="SSF53850">
    <property type="entry name" value="Periplasmic binding protein-like II"/>
    <property type="match status" value="1"/>
</dbReference>
<evidence type="ECO:0000256" key="3">
    <source>
        <dbReference type="ARBA" id="ARBA00023125"/>
    </source>
</evidence>
<dbReference type="Pfam" id="PF00126">
    <property type="entry name" value="HTH_1"/>
    <property type="match status" value="1"/>
</dbReference>
<dbReference type="InterPro" id="IPR036390">
    <property type="entry name" value="WH_DNA-bd_sf"/>
</dbReference>
<reference evidence="7" key="1">
    <citation type="submission" date="2017-04" db="EMBL/GenBank/DDBJ databases">
        <authorList>
            <person name="Varghese N."/>
            <person name="Submissions S."/>
        </authorList>
    </citation>
    <scope>NUCLEOTIDE SEQUENCE [LARGE SCALE GENOMIC DNA]</scope>
</reference>
<feature type="domain" description="HTH lysR-type" evidence="5">
    <location>
        <begin position="1"/>
        <end position="58"/>
    </location>
</feature>
<evidence type="ECO:0000256" key="2">
    <source>
        <dbReference type="ARBA" id="ARBA00023015"/>
    </source>
</evidence>
<keyword evidence="4" id="KW-0804">Transcription</keyword>
<dbReference type="PANTHER" id="PTHR30126:SF91">
    <property type="entry name" value="LYSR FAMILY TRANSCRIPTIONAL REGULATOR"/>
    <property type="match status" value="1"/>
</dbReference>
<dbReference type="PANTHER" id="PTHR30126">
    <property type="entry name" value="HTH-TYPE TRANSCRIPTIONAL REGULATOR"/>
    <property type="match status" value="1"/>
</dbReference>
<dbReference type="Pfam" id="PF03466">
    <property type="entry name" value="LysR_substrate"/>
    <property type="match status" value="1"/>
</dbReference>
<evidence type="ECO:0000259" key="5">
    <source>
        <dbReference type="PROSITE" id="PS50931"/>
    </source>
</evidence>
<organism evidence="6 7">
    <name type="scientific">Pseudidiomarina planktonica</name>
    <dbReference type="NCBI Taxonomy" id="1323738"/>
    <lineage>
        <taxon>Bacteria</taxon>
        <taxon>Pseudomonadati</taxon>
        <taxon>Pseudomonadota</taxon>
        <taxon>Gammaproteobacteria</taxon>
        <taxon>Alteromonadales</taxon>
        <taxon>Idiomarinaceae</taxon>
        <taxon>Pseudidiomarina</taxon>
    </lineage>
</organism>
<dbReference type="Gene3D" id="1.10.10.10">
    <property type="entry name" value="Winged helix-like DNA-binding domain superfamily/Winged helix DNA-binding domain"/>
    <property type="match status" value="1"/>
</dbReference>
<dbReference type="AlphaFoldDB" id="A0A1Y6ELD1"/>
<keyword evidence="7" id="KW-1185">Reference proteome</keyword>